<dbReference type="Gene3D" id="3.40.50.300">
    <property type="entry name" value="P-loop containing nucleotide triphosphate hydrolases"/>
    <property type="match status" value="1"/>
</dbReference>
<accession>A0A7D9K0U3</accession>
<dbReference type="OrthoDB" id="413460at2759"/>
<name>A0A7D9K0U3_PARCT</name>
<gene>
    <name evidence="1" type="ORF">PACLA_8A010608</name>
</gene>
<evidence type="ECO:0000313" key="1">
    <source>
        <dbReference type="EMBL" id="CAB4039696.1"/>
    </source>
</evidence>
<dbReference type="AlphaFoldDB" id="A0A7D9K0U3"/>
<comment type="caution">
    <text evidence="1">The sequence shown here is derived from an EMBL/GenBank/DDBJ whole genome shotgun (WGS) entry which is preliminary data.</text>
</comment>
<sequence>MEDLRDLFKLNDKTSSETHDKFKCRRCVNKIQVRPPPERSSCNSDLSEWNHSNDKKGLEDQALKGAWEDGVTFVFHHWSHEKQLGV</sequence>
<organism evidence="1 2">
    <name type="scientific">Paramuricea clavata</name>
    <name type="common">Red gorgonian</name>
    <name type="synonym">Violescent sea-whip</name>
    <dbReference type="NCBI Taxonomy" id="317549"/>
    <lineage>
        <taxon>Eukaryota</taxon>
        <taxon>Metazoa</taxon>
        <taxon>Cnidaria</taxon>
        <taxon>Anthozoa</taxon>
        <taxon>Octocorallia</taxon>
        <taxon>Malacalcyonacea</taxon>
        <taxon>Plexauridae</taxon>
        <taxon>Paramuricea</taxon>
    </lineage>
</organism>
<evidence type="ECO:0000313" key="2">
    <source>
        <dbReference type="Proteomes" id="UP001152795"/>
    </source>
</evidence>
<protein>
    <submittedName>
        <fullName evidence="1">DNA repair and recombination RAD54-like</fullName>
    </submittedName>
</protein>
<proteinExistence type="predicted"/>
<reference evidence="1" key="1">
    <citation type="submission" date="2020-04" db="EMBL/GenBank/DDBJ databases">
        <authorList>
            <person name="Alioto T."/>
            <person name="Alioto T."/>
            <person name="Gomez Garrido J."/>
        </authorList>
    </citation>
    <scope>NUCLEOTIDE SEQUENCE</scope>
    <source>
        <strain evidence="1">A484AB</strain>
    </source>
</reference>
<keyword evidence="2" id="KW-1185">Reference proteome</keyword>
<dbReference type="InterPro" id="IPR027417">
    <property type="entry name" value="P-loop_NTPase"/>
</dbReference>
<dbReference type="Proteomes" id="UP001152795">
    <property type="component" value="Unassembled WGS sequence"/>
</dbReference>
<dbReference type="EMBL" id="CACRXK020025736">
    <property type="protein sequence ID" value="CAB4039696.1"/>
    <property type="molecule type" value="Genomic_DNA"/>
</dbReference>